<dbReference type="Gene3D" id="3.30.565.10">
    <property type="entry name" value="Histidine kinase-like ATPase, C-terminal domain"/>
    <property type="match status" value="1"/>
</dbReference>
<dbReference type="EC" id="2.7.13.3" evidence="2"/>
<dbReference type="Pfam" id="PF08447">
    <property type="entry name" value="PAS_3"/>
    <property type="match status" value="1"/>
</dbReference>
<dbReference type="GO" id="GO:0000160">
    <property type="term" value="P:phosphorelay signal transduction system"/>
    <property type="evidence" value="ECO:0007669"/>
    <property type="project" value="InterPro"/>
</dbReference>
<dbReference type="InterPro" id="IPR000014">
    <property type="entry name" value="PAS"/>
</dbReference>
<evidence type="ECO:0000256" key="3">
    <source>
        <dbReference type="ARBA" id="ARBA00022553"/>
    </source>
</evidence>
<dbReference type="NCBIfam" id="TIGR00229">
    <property type="entry name" value="sensory_box"/>
    <property type="match status" value="3"/>
</dbReference>
<dbReference type="CDD" id="cd00156">
    <property type="entry name" value="REC"/>
    <property type="match status" value="1"/>
</dbReference>
<dbReference type="Pfam" id="PF02518">
    <property type="entry name" value="HATPase_c"/>
    <property type="match status" value="1"/>
</dbReference>
<dbReference type="SMART" id="SM00387">
    <property type="entry name" value="HATPase_c"/>
    <property type="match status" value="1"/>
</dbReference>
<dbReference type="CDD" id="cd00130">
    <property type="entry name" value="PAS"/>
    <property type="match status" value="3"/>
</dbReference>
<dbReference type="SMART" id="SM00091">
    <property type="entry name" value="PAS"/>
    <property type="match status" value="3"/>
</dbReference>
<dbReference type="Pfam" id="PF13426">
    <property type="entry name" value="PAS_9"/>
    <property type="match status" value="1"/>
</dbReference>
<dbReference type="Gene3D" id="2.10.70.100">
    <property type="match status" value="1"/>
</dbReference>
<feature type="modified residue" description="4-aspartylphosphate" evidence="6">
    <location>
        <position position="71"/>
    </location>
</feature>
<evidence type="ECO:0000259" key="10">
    <source>
        <dbReference type="PROSITE" id="PS50112"/>
    </source>
</evidence>
<evidence type="ECO:0000256" key="4">
    <source>
        <dbReference type="ARBA" id="ARBA00022679"/>
    </source>
</evidence>
<keyword evidence="5" id="KW-0418">Kinase</keyword>
<dbReference type="InterPro" id="IPR036890">
    <property type="entry name" value="HATPase_C_sf"/>
</dbReference>
<dbReference type="InterPro" id="IPR004358">
    <property type="entry name" value="Sig_transdc_His_kin-like_C"/>
</dbReference>
<dbReference type="InterPro" id="IPR003594">
    <property type="entry name" value="HATPase_dom"/>
</dbReference>
<comment type="catalytic activity">
    <reaction evidence="1">
        <text>ATP + protein L-histidine = ADP + protein N-phospho-L-histidine.</text>
        <dbReference type="EC" id="2.7.13.3"/>
    </reaction>
</comment>
<dbReference type="SMART" id="SM00086">
    <property type="entry name" value="PAC"/>
    <property type="match status" value="3"/>
</dbReference>
<reference evidence="12 13" key="1">
    <citation type="submission" date="2021-05" db="EMBL/GenBank/DDBJ databases">
        <title>A novel Methanospirillum isolate from a pyrite-forming mixed culture.</title>
        <authorList>
            <person name="Bunk B."/>
            <person name="Sproer C."/>
            <person name="Spring S."/>
            <person name="Pester M."/>
        </authorList>
    </citation>
    <scope>NUCLEOTIDE SEQUENCE [LARGE SCALE GENOMIC DNA]</scope>
    <source>
        <strain evidence="12 13">J.3.6.1-F.2.7.3</strain>
    </source>
</reference>
<dbReference type="PROSITE" id="PS50112">
    <property type="entry name" value="PAS"/>
    <property type="match status" value="3"/>
</dbReference>
<dbReference type="InterPro" id="IPR001789">
    <property type="entry name" value="Sig_transdc_resp-reg_receiver"/>
</dbReference>
<evidence type="ECO:0000256" key="5">
    <source>
        <dbReference type="ARBA" id="ARBA00022777"/>
    </source>
</evidence>
<dbReference type="InterPro" id="IPR035965">
    <property type="entry name" value="PAS-like_dom_sf"/>
</dbReference>
<dbReference type="PANTHER" id="PTHR43304:SF1">
    <property type="entry name" value="PAC DOMAIN-CONTAINING PROTEIN"/>
    <property type="match status" value="1"/>
</dbReference>
<dbReference type="Gene3D" id="3.30.450.40">
    <property type="match status" value="1"/>
</dbReference>
<evidence type="ECO:0000313" key="13">
    <source>
        <dbReference type="Proteomes" id="UP000680656"/>
    </source>
</evidence>
<feature type="domain" description="PAS" evidence="10">
    <location>
        <begin position="575"/>
        <end position="651"/>
    </location>
</feature>
<feature type="domain" description="PAC" evidence="11">
    <location>
        <begin position="657"/>
        <end position="709"/>
    </location>
</feature>
<dbReference type="Pfam" id="PF00989">
    <property type="entry name" value="PAS"/>
    <property type="match status" value="1"/>
</dbReference>
<dbReference type="KEGG" id="mrtj:KHC33_03355"/>
<dbReference type="GO" id="GO:0004673">
    <property type="term" value="F:protein histidine kinase activity"/>
    <property type="evidence" value="ECO:0007669"/>
    <property type="project" value="UniProtKB-EC"/>
</dbReference>
<dbReference type="InterPro" id="IPR013767">
    <property type="entry name" value="PAS_fold"/>
</dbReference>
<dbReference type="SUPFAM" id="SSF52172">
    <property type="entry name" value="CheY-like"/>
    <property type="match status" value="1"/>
</dbReference>
<dbReference type="InterPro" id="IPR000700">
    <property type="entry name" value="PAS-assoc_C"/>
</dbReference>
<evidence type="ECO:0000256" key="1">
    <source>
        <dbReference type="ARBA" id="ARBA00000085"/>
    </source>
</evidence>
<feature type="domain" description="Response regulatory" evidence="9">
    <location>
        <begin position="21"/>
        <end position="136"/>
    </location>
</feature>
<dbReference type="PROSITE" id="PS50113">
    <property type="entry name" value="PAC"/>
    <property type="match status" value="3"/>
</dbReference>
<organism evidence="12 13">
    <name type="scientific">Methanospirillum purgamenti</name>
    <dbReference type="NCBI Taxonomy" id="2834276"/>
    <lineage>
        <taxon>Archaea</taxon>
        <taxon>Methanobacteriati</taxon>
        <taxon>Methanobacteriota</taxon>
        <taxon>Stenosarchaea group</taxon>
        <taxon>Methanomicrobia</taxon>
        <taxon>Methanomicrobiales</taxon>
        <taxon>Methanospirillaceae</taxon>
        <taxon>Methanospirillum</taxon>
    </lineage>
</organism>
<dbReference type="SUPFAM" id="SSF55785">
    <property type="entry name" value="PYP-like sensor domain (PAS domain)"/>
    <property type="match status" value="3"/>
</dbReference>
<evidence type="ECO:0000259" key="11">
    <source>
        <dbReference type="PROSITE" id="PS50113"/>
    </source>
</evidence>
<dbReference type="SUPFAM" id="SSF55781">
    <property type="entry name" value="GAF domain-like"/>
    <property type="match status" value="1"/>
</dbReference>
<feature type="domain" description="PAC" evidence="11">
    <location>
        <begin position="239"/>
        <end position="291"/>
    </location>
</feature>
<feature type="domain" description="Histidine kinase" evidence="8">
    <location>
        <begin position="720"/>
        <end position="913"/>
    </location>
</feature>
<dbReference type="GeneID" id="65096189"/>
<name>A0A8E7B1Y3_9EURY</name>
<dbReference type="PANTHER" id="PTHR43304">
    <property type="entry name" value="PHYTOCHROME-LIKE PROTEIN CPH1"/>
    <property type="match status" value="1"/>
</dbReference>
<sequence>MTSPDFYSSSTGQDPGGDLISVLLVDDDESFLFITRRYLENTKEFRVDTLTTPLDALNYSNISGYDAIVSDYYMPGMDGIAFLKTIREQYGDIPFILFTVRSREEVLIEAINSGADFYIQKSISMDALFTELIHKIKLAVARKNERISLQDSKKFLSDILDFLPDATFAIDRYGYVTVWNRAIEEMTGLSAQEMVGKGNYEYSIPFYGTNRPLLIDLIDSADEIIAQYYSIVYRTETTLTAETNLSHPKGNQISALVKVSRLYNQAGEIIGAIESIRDISEMKKTEQKLRESEERFRGMTERSSDLIFILDEKMSAAYVSPSVYIHLGYQPDELIGKSMDFAAETIFSKNYLEFMQAVELTMQGKPVENMDMILCRKDGSLMYVSVYVVPITENGNVMGAQASMRDITERRKTELATRALMMSVVETTGANSLRIITETISSWLGADCVVIGELIQENETVHVLSMFLDGNYSSDFSYDFRGTPCEQVTKTGFSLYPDDVACTFPRCKFLSEMRFRGYIGTPLHDSSGNIIGILCVLFRNPLENSLYVRQVLEIIAAKAAADIERSHIEDTLRDSRERLFEAMDLAQLVNWEYDIDKDLFSFDDRFYAMYGTSVDQEGGMFMSSGTYAREFVHPGDFDVVAKEIEKAITAQDPNYVSRLEHRIIRRDGEIRYITVRFSIIKDAEGRTIKTRGANQDITDRKRAEEALRQANKRLNLLSSITRHDILNAVSLILGYLELVEMDYSDSELLKYNHLMKNATKEIQHQIEFTRLYEDLGSHDPVWINLRSVIPKPLVSTSVTLVSDLDHYFIYADSMLEKVFHNLLDNSIRHGQHVTEIRVSARIIDDDLMVTWEDNGIGVADQYKEQIFDRGFGENTGLGMFLAREILSLTGISIHETGKQGTGARFEIRVPEGGWKSKTTLE</sequence>
<keyword evidence="4" id="KW-0808">Transferase</keyword>
<evidence type="ECO:0000256" key="7">
    <source>
        <dbReference type="SAM" id="Coils"/>
    </source>
</evidence>
<dbReference type="EMBL" id="CP075546">
    <property type="protein sequence ID" value="QVV89573.1"/>
    <property type="molecule type" value="Genomic_DNA"/>
</dbReference>
<dbReference type="InterPro" id="IPR001610">
    <property type="entry name" value="PAC"/>
</dbReference>
<feature type="domain" description="PAC" evidence="11">
    <location>
        <begin position="368"/>
        <end position="419"/>
    </location>
</feature>
<evidence type="ECO:0000256" key="6">
    <source>
        <dbReference type="PROSITE-ProRule" id="PRU00169"/>
    </source>
</evidence>
<dbReference type="GO" id="GO:0006355">
    <property type="term" value="P:regulation of DNA-templated transcription"/>
    <property type="evidence" value="ECO:0007669"/>
    <property type="project" value="InterPro"/>
</dbReference>
<dbReference type="AlphaFoldDB" id="A0A8E7B1Y3"/>
<dbReference type="InterPro" id="IPR013655">
    <property type="entry name" value="PAS_fold_3"/>
</dbReference>
<feature type="coiled-coil region" evidence="7">
    <location>
        <begin position="693"/>
        <end position="720"/>
    </location>
</feature>
<keyword evidence="3 6" id="KW-0597">Phosphoprotein</keyword>
<dbReference type="PROSITE" id="PS50109">
    <property type="entry name" value="HIS_KIN"/>
    <property type="match status" value="1"/>
</dbReference>
<dbReference type="Pfam" id="PF00072">
    <property type="entry name" value="Response_reg"/>
    <property type="match status" value="1"/>
</dbReference>
<dbReference type="RefSeq" id="WP_214420365.1">
    <property type="nucleotide sequence ID" value="NZ_CP075546.1"/>
</dbReference>
<dbReference type="Gene3D" id="3.40.50.2300">
    <property type="match status" value="1"/>
</dbReference>
<keyword evidence="13" id="KW-1185">Reference proteome</keyword>
<gene>
    <name evidence="12" type="ORF">KHC33_03355</name>
</gene>
<evidence type="ECO:0000313" key="12">
    <source>
        <dbReference type="EMBL" id="QVV89573.1"/>
    </source>
</evidence>
<dbReference type="InterPro" id="IPR052162">
    <property type="entry name" value="Sensor_kinase/Photoreceptor"/>
</dbReference>
<feature type="domain" description="PAS" evidence="10">
    <location>
        <begin position="292"/>
        <end position="365"/>
    </location>
</feature>
<dbReference type="Proteomes" id="UP000680656">
    <property type="component" value="Chromosome"/>
</dbReference>
<accession>A0A8E7B1Y3</accession>
<evidence type="ECO:0000256" key="2">
    <source>
        <dbReference type="ARBA" id="ARBA00012438"/>
    </source>
</evidence>
<dbReference type="SMART" id="SM00448">
    <property type="entry name" value="REC"/>
    <property type="match status" value="1"/>
</dbReference>
<keyword evidence="7" id="KW-0175">Coiled coil</keyword>
<dbReference type="PROSITE" id="PS50110">
    <property type="entry name" value="RESPONSE_REGULATORY"/>
    <property type="match status" value="1"/>
</dbReference>
<evidence type="ECO:0000259" key="8">
    <source>
        <dbReference type="PROSITE" id="PS50109"/>
    </source>
</evidence>
<dbReference type="Gene3D" id="3.30.450.20">
    <property type="entry name" value="PAS domain"/>
    <property type="match status" value="3"/>
</dbReference>
<evidence type="ECO:0000259" key="9">
    <source>
        <dbReference type="PROSITE" id="PS50110"/>
    </source>
</evidence>
<protein>
    <recommendedName>
        <fullName evidence="2">histidine kinase</fullName>
        <ecNumber evidence="2">2.7.13.3</ecNumber>
    </recommendedName>
</protein>
<dbReference type="PRINTS" id="PR00344">
    <property type="entry name" value="BCTRLSENSOR"/>
</dbReference>
<dbReference type="SUPFAM" id="SSF55874">
    <property type="entry name" value="ATPase domain of HSP90 chaperone/DNA topoisomerase II/histidine kinase"/>
    <property type="match status" value="1"/>
</dbReference>
<proteinExistence type="predicted"/>
<dbReference type="InterPro" id="IPR005467">
    <property type="entry name" value="His_kinase_dom"/>
</dbReference>
<dbReference type="InterPro" id="IPR011006">
    <property type="entry name" value="CheY-like_superfamily"/>
</dbReference>
<feature type="domain" description="PAS" evidence="10">
    <location>
        <begin position="152"/>
        <end position="197"/>
    </location>
</feature>
<dbReference type="InterPro" id="IPR029016">
    <property type="entry name" value="GAF-like_dom_sf"/>
</dbReference>